<sequence length="138" mass="15860">MTYLYIELTAELQNLKPQQLLQNMERKMTKLMSWVCLIILALLTFTRRSEARPLNPIVEAWNIPNKSLQPILVGAKAIVNMGLELKMSEKRQMYESNRVSPGGPDPWHHSMEHDAEQTAIDSLDSHTCLKSLCKTKMH</sequence>
<evidence type="ECO:0000313" key="1">
    <source>
        <dbReference type="EMBL" id="KAK4589724.1"/>
    </source>
</evidence>
<dbReference type="AlphaFoldDB" id="A0AAN7FEX1"/>
<organism evidence="1 2">
    <name type="scientific">Quercus rubra</name>
    <name type="common">Northern red oak</name>
    <name type="synonym">Quercus borealis</name>
    <dbReference type="NCBI Taxonomy" id="3512"/>
    <lineage>
        <taxon>Eukaryota</taxon>
        <taxon>Viridiplantae</taxon>
        <taxon>Streptophyta</taxon>
        <taxon>Embryophyta</taxon>
        <taxon>Tracheophyta</taxon>
        <taxon>Spermatophyta</taxon>
        <taxon>Magnoliopsida</taxon>
        <taxon>eudicotyledons</taxon>
        <taxon>Gunneridae</taxon>
        <taxon>Pentapetalae</taxon>
        <taxon>rosids</taxon>
        <taxon>fabids</taxon>
        <taxon>Fagales</taxon>
        <taxon>Fagaceae</taxon>
        <taxon>Quercus</taxon>
    </lineage>
</organism>
<comment type="caution">
    <text evidence="1">The sequence shown here is derived from an EMBL/GenBank/DDBJ whole genome shotgun (WGS) entry which is preliminary data.</text>
</comment>
<protein>
    <submittedName>
        <fullName evidence="1">Uncharacterized protein</fullName>
    </submittedName>
</protein>
<proteinExistence type="predicted"/>
<accession>A0AAN7FEX1</accession>
<gene>
    <name evidence="1" type="ORF">RGQ29_020338</name>
</gene>
<keyword evidence="2" id="KW-1185">Reference proteome</keyword>
<evidence type="ECO:0000313" key="2">
    <source>
        <dbReference type="Proteomes" id="UP001324115"/>
    </source>
</evidence>
<reference evidence="1 2" key="1">
    <citation type="journal article" date="2023" name="G3 (Bethesda)">
        <title>A haplotype-resolved chromosome-scale genome for Quercus rubra L. provides insights into the genetics of adaptive traits for red oak species.</title>
        <authorList>
            <person name="Kapoor B."/>
            <person name="Jenkins J."/>
            <person name="Schmutz J."/>
            <person name="Zhebentyayeva T."/>
            <person name="Kuelheim C."/>
            <person name="Coggeshall M."/>
            <person name="Heim C."/>
            <person name="Lasky J.R."/>
            <person name="Leites L."/>
            <person name="Islam-Faridi N."/>
            <person name="Romero-Severson J."/>
            <person name="DeLeo V.L."/>
            <person name="Lucas S.M."/>
            <person name="Lazic D."/>
            <person name="Gailing O."/>
            <person name="Carlson J."/>
            <person name="Staton M."/>
        </authorList>
    </citation>
    <scope>NUCLEOTIDE SEQUENCE [LARGE SCALE GENOMIC DNA]</scope>
    <source>
        <strain evidence="1">Pseudo-F2</strain>
    </source>
</reference>
<name>A0AAN7FEX1_QUERU</name>
<dbReference type="Proteomes" id="UP001324115">
    <property type="component" value="Unassembled WGS sequence"/>
</dbReference>
<dbReference type="EMBL" id="JAXUIC010000005">
    <property type="protein sequence ID" value="KAK4589724.1"/>
    <property type="molecule type" value="Genomic_DNA"/>
</dbReference>